<keyword evidence="4" id="KW-1185">Reference proteome</keyword>
<dbReference type="OrthoDB" id="9990815at2759"/>
<dbReference type="Proteomes" id="UP000708208">
    <property type="component" value="Unassembled WGS sequence"/>
</dbReference>
<dbReference type="InterPro" id="IPR018979">
    <property type="entry name" value="FERM_N"/>
</dbReference>
<proteinExistence type="predicted"/>
<name>A0A8J2K2P1_9HEXA</name>
<dbReference type="PROSITE" id="PS50057">
    <property type="entry name" value="FERM_3"/>
    <property type="match status" value="1"/>
</dbReference>
<evidence type="ECO:0000313" key="4">
    <source>
        <dbReference type="Proteomes" id="UP000708208"/>
    </source>
</evidence>
<feature type="non-terminal residue" evidence="3">
    <location>
        <position position="93"/>
    </location>
</feature>
<dbReference type="InterPro" id="IPR051835">
    <property type="entry name" value="RAC1-GEF"/>
</dbReference>
<dbReference type="GO" id="GO:0005085">
    <property type="term" value="F:guanyl-nucleotide exchange factor activity"/>
    <property type="evidence" value="ECO:0007669"/>
    <property type="project" value="TreeGrafter"/>
</dbReference>
<organism evidence="3 4">
    <name type="scientific">Allacma fusca</name>
    <dbReference type="NCBI Taxonomy" id="39272"/>
    <lineage>
        <taxon>Eukaryota</taxon>
        <taxon>Metazoa</taxon>
        <taxon>Ecdysozoa</taxon>
        <taxon>Arthropoda</taxon>
        <taxon>Hexapoda</taxon>
        <taxon>Collembola</taxon>
        <taxon>Symphypleona</taxon>
        <taxon>Sminthuridae</taxon>
        <taxon>Allacma</taxon>
    </lineage>
</organism>
<dbReference type="AlphaFoldDB" id="A0A8J2K2P1"/>
<evidence type="ECO:0000259" key="2">
    <source>
        <dbReference type="PROSITE" id="PS50057"/>
    </source>
</evidence>
<reference evidence="3" key="1">
    <citation type="submission" date="2021-06" db="EMBL/GenBank/DDBJ databases">
        <authorList>
            <person name="Hodson N. C."/>
            <person name="Mongue J. A."/>
            <person name="Jaron S. K."/>
        </authorList>
    </citation>
    <scope>NUCLEOTIDE SEQUENCE</scope>
</reference>
<evidence type="ECO:0000256" key="1">
    <source>
        <dbReference type="SAM" id="MobiDB-lite"/>
    </source>
</evidence>
<feature type="domain" description="FERM" evidence="2">
    <location>
        <begin position="61"/>
        <end position="93"/>
    </location>
</feature>
<dbReference type="InterPro" id="IPR000299">
    <property type="entry name" value="FERM_domain"/>
</dbReference>
<sequence length="93" mass="10118">MEASSVSPPIPPPPPSSMYSVKRSFSTPCDPRDEDDGCNIHLSQRLAKTPPLTPKKGGKMLALKIQLLDDTVTIIQAQTKALGRVVFDQVCKQ</sequence>
<dbReference type="Pfam" id="PF09379">
    <property type="entry name" value="FERM_N"/>
    <property type="match status" value="1"/>
</dbReference>
<feature type="region of interest" description="Disordered" evidence="1">
    <location>
        <begin position="1"/>
        <end position="36"/>
    </location>
</feature>
<comment type="caution">
    <text evidence="3">The sequence shown here is derived from an EMBL/GenBank/DDBJ whole genome shotgun (WGS) entry which is preliminary data.</text>
</comment>
<dbReference type="PANTHER" id="PTHR45858:SF5">
    <property type="entry name" value="MOESIN_EZRIN_RADIXIN HOMOLOG 1"/>
    <property type="match status" value="1"/>
</dbReference>
<protein>
    <recommendedName>
        <fullName evidence="2">FERM domain-containing protein</fullName>
    </recommendedName>
</protein>
<dbReference type="PANTHER" id="PTHR45858">
    <property type="entry name" value="FERM DOMAIN CONTAINING PROTEIN"/>
    <property type="match status" value="1"/>
</dbReference>
<gene>
    <name evidence="3" type="ORF">AFUS01_LOCUS19575</name>
</gene>
<dbReference type="EMBL" id="CAJVCH010203552">
    <property type="protein sequence ID" value="CAG7730962.1"/>
    <property type="molecule type" value="Genomic_DNA"/>
</dbReference>
<evidence type="ECO:0000313" key="3">
    <source>
        <dbReference type="EMBL" id="CAG7730962.1"/>
    </source>
</evidence>
<accession>A0A8J2K2P1</accession>